<evidence type="ECO:0000256" key="2">
    <source>
        <dbReference type="ARBA" id="ARBA00023015"/>
    </source>
</evidence>
<comment type="caution">
    <text evidence="6">The sequence shown here is derived from an EMBL/GenBank/DDBJ whole genome shotgun (WGS) entry which is preliminary data.</text>
</comment>
<organism evidence="6 7">
    <name type="scientific">Dreissena polymorpha</name>
    <name type="common">Zebra mussel</name>
    <name type="synonym">Mytilus polymorpha</name>
    <dbReference type="NCBI Taxonomy" id="45954"/>
    <lineage>
        <taxon>Eukaryota</taxon>
        <taxon>Metazoa</taxon>
        <taxon>Spiralia</taxon>
        <taxon>Lophotrochozoa</taxon>
        <taxon>Mollusca</taxon>
        <taxon>Bivalvia</taxon>
        <taxon>Autobranchia</taxon>
        <taxon>Heteroconchia</taxon>
        <taxon>Euheterodonta</taxon>
        <taxon>Imparidentia</taxon>
        <taxon>Neoheterodontei</taxon>
        <taxon>Myida</taxon>
        <taxon>Dreissenoidea</taxon>
        <taxon>Dreissenidae</taxon>
        <taxon>Dreissena</taxon>
    </lineage>
</organism>
<evidence type="ECO:0000313" key="7">
    <source>
        <dbReference type="Proteomes" id="UP000828390"/>
    </source>
</evidence>
<evidence type="ECO:0000256" key="3">
    <source>
        <dbReference type="ARBA" id="ARBA00023163"/>
    </source>
</evidence>
<dbReference type="Gene3D" id="1.10.565.10">
    <property type="entry name" value="Retinoid X Receptor"/>
    <property type="match status" value="1"/>
</dbReference>
<proteinExistence type="predicted"/>
<accession>A0A9D4FSW7</accession>
<reference evidence="6" key="2">
    <citation type="submission" date="2020-11" db="EMBL/GenBank/DDBJ databases">
        <authorList>
            <person name="McCartney M.A."/>
            <person name="Auch B."/>
            <person name="Kono T."/>
            <person name="Mallez S."/>
            <person name="Becker A."/>
            <person name="Gohl D.M."/>
            <person name="Silverstein K.A.T."/>
            <person name="Koren S."/>
            <person name="Bechman K.B."/>
            <person name="Herman A."/>
            <person name="Abrahante J.E."/>
            <person name="Garbe J."/>
        </authorList>
    </citation>
    <scope>NUCLEOTIDE SEQUENCE</scope>
    <source>
        <strain evidence="6">Duluth1</strain>
        <tissue evidence="6">Whole animal</tissue>
    </source>
</reference>
<keyword evidence="2" id="KW-0805">Transcription regulation</keyword>
<evidence type="ECO:0000256" key="4">
    <source>
        <dbReference type="ARBA" id="ARBA00023170"/>
    </source>
</evidence>
<dbReference type="InterPro" id="IPR016355">
    <property type="entry name" value="NR5-like"/>
</dbReference>
<protein>
    <submittedName>
        <fullName evidence="6">Uncharacterized protein</fullName>
    </submittedName>
</protein>
<dbReference type="PANTHER" id="PTHR24086">
    <property type="entry name" value="NUCLEAR RECEPTOR SUBFAMILY 5 GROUP A"/>
    <property type="match status" value="1"/>
</dbReference>
<dbReference type="EMBL" id="JAIWYP010000007">
    <property type="protein sequence ID" value="KAH3802618.1"/>
    <property type="molecule type" value="Genomic_DNA"/>
</dbReference>
<evidence type="ECO:0000256" key="5">
    <source>
        <dbReference type="SAM" id="MobiDB-lite"/>
    </source>
</evidence>
<name>A0A9D4FSW7_DREPO</name>
<dbReference type="AlphaFoldDB" id="A0A9D4FSW7"/>
<keyword evidence="4" id="KW-0675">Receptor</keyword>
<dbReference type="InterPro" id="IPR035500">
    <property type="entry name" value="NHR-like_dom_sf"/>
</dbReference>
<dbReference type="Proteomes" id="UP000828390">
    <property type="component" value="Unassembled WGS sequence"/>
</dbReference>
<keyword evidence="7" id="KW-1185">Reference proteome</keyword>
<dbReference type="GO" id="GO:0009755">
    <property type="term" value="P:hormone-mediated signaling pathway"/>
    <property type="evidence" value="ECO:0007669"/>
    <property type="project" value="TreeGrafter"/>
</dbReference>
<dbReference type="SUPFAM" id="SSF48508">
    <property type="entry name" value="Nuclear receptor ligand-binding domain"/>
    <property type="match status" value="1"/>
</dbReference>
<sequence>MRGGRNKFGPMYKRDRAMKQQAIRQQQQLMTSCQMRMPNGMDLYSSSSQELPDIKPDPAFLMSVASNLGYGMNPASHSMPQTPSGTPPGSGIPSPVTSENSPRDLRLPVTHGSGSQLHNSSHAHYQNSVNINSHSSMYSTNGTSFFPAGNAGQSGGPSSGNSVFHSYYTAMSHVAANSAVLPQLIVDLKASAVDERDLKHRLLVFVESEFGHEDITVSNYPEKMLQLLCRLTDHLLFIMVDWARTSIFFRDLKVNNALIINCVTCSSCLLN</sequence>
<dbReference type="PANTHER" id="PTHR24086:SF15">
    <property type="entry name" value="NUCLEAR HORMONE RECEPTOR FTZ-F1"/>
    <property type="match status" value="1"/>
</dbReference>
<dbReference type="GO" id="GO:0004879">
    <property type="term" value="F:nuclear receptor activity"/>
    <property type="evidence" value="ECO:0007669"/>
    <property type="project" value="InterPro"/>
</dbReference>
<evidence type="ECO:0000313" key="6">
    <source>
        <dbReference type="EMBL" id="KAH3802618.1"/>
    </source>
</evidence>
<gene>
    <name evidence="6" type="ORF">DPMN_156296</name>
</gene>
<reference evidence="6" key="1">
    <citation type="journal article" date="2019" name="bioRxiv">
        <title>The Genome of the Zebra Mussel, Dreissena polymorpha: A Resource for Invasive Species Research.</title>
        <authorList>
            <person name="McCartney M.A."/>
            <person name="Auch B."/>
            <person name="Kono T."/>
            <person name="Mallez S."/>
            <person name="Zhang Y."/>
            <person name="Obille A."/>
            <person name="Becker A."/>
            <person name="Abrahante J.E."/>
            <person name="Garbe J."/>
            <person name="Badalamenti J.P."/>
            <person name="Herman A."/>
            <person name="Mangelson H."/>
            <person name="Liachko I."/>
            <person name="Sullivan S."/>
            <person name="Sone E.D."/>
            <person name="Koren S."/>
            <person name="Silverstein K.A.T."/>
            <person name="Beckman K.B."/>
            <person name="Gohl D.M."/>
        </authorList>
    </citation>
    <scope>NUCLEOTIDE SEQUENCE</scope>
    <source>
        <strain evidence="6">Duluth1</strain>
        <tissue evidence="6">Whole animal</tissue>
    </source>
</reference>
<keyword evidence="3" id="KW-0804">Transcription</keyword>
<feature type="compositionally biased region" description="Low complexity" evidence="5">
    <location>
        <begin position="78"/>
        <end position="98"/>
    </location>
</feature>
<comment type="subcellular location">
    <subcellularLocation>
        <location evidence="1">Nucleus</location>
    </subcellularLocation>
</comment>
<dbReference type="GO" id="GO:0000978">
    <property type="term" value="F:RNA polymerase II cis-regulatory region sequence-specific DNA binding"/>
    <property type="evidence" value="ECO:0007669"/>
    <property type="project" value="TreeGrafter"/>
</dbReference>
<dbReference type="GO" id="GO:0009888">
    <property type="term" value="P:tissue development"/>
    <property type="evidence" value="ECO:0007669"/>
    <property type="project" value="TreeGrafter"/>
</dbReference>
<dbReference type="GO" id="GO:0090575">
    <property type="term" value="C:RNA polymerase II transcription regulator complex"/>
    <property type="evidence" value="ECO:0007669"/>
    <property type="project" value="TreeGrafter"/>
</dbReference>
<feature type="region of interest" description="Disordered" evidence="5">
    <location>
        <begin position="72"/>
        <end position="103"/>
    </location>
</feature>
<evidence type="ECO:0000256" key="1">
    <source>
        <dbReference type="ARBA" id="ARBA00004123"/>
    </source>
</evidence>